<feature type="compositionally biased region" description="Basic and acidic residues" evidence="13">
    <location>
        <begin position="17"/>
        <end position="36"/>
    </location>
</feature>
<name>A0A1I9YSC4_9BURK</name>
<dbReference type="InterPro" id="IPR029016">
    <property type="entry name" value="GAF-like_dom_sf"/>
</dbReference>
<evidence type="ECO:0000256" key="12">
    <source>
        <dbReference type="RuleBase" id="RU368029"/>
    </source>
</evidence>
<dbReference type="InterPro" id="IPR025662">
    <property type="entry name" value="Sigma_54_int_dom_ATP-bd_1"/>
</dbReference>
<dbReference type="InterPro" id="IPR025944">
    <property type="entry name" value="Sigma_54_int_dom_CS"/>
</dbReference>
<keyword evidence="5" id="KW-0067">ATP-binding</keyword>
<comment type="subunit">
    <text evidence="2 12">Interacts with sigma-54.</text>
</comment>
<reference evidence="15" key="2">
    <citation type="submission" date="2021-06" db="EMBL/GenBank/DDBJ databases">
        <authorList>
            <person name="Rogers T.H."/>
            <person name="Ramsay J.P."/>
            <person name="Wang P."/>
            <person name="Terpolilli J."/>
        </authorList>
    </citation>
    <scope>NUCLEOTIDE SEQUENCE [LARGE SCALE GENOMIC DNA]</scope>
    <source>
        <strain evidence="15">WSM5005</strain>
    </source>
</reference>
<dbReference type="Proteomes" id="UP000179860">
    <property type="component" value="Chromosome 2"/>
</dbReference>
<dbReference type="PROSITE" id="PS00675">
    <property type="entry name" value="SIGMA54_INTERACT_1"/>
    <property type="match status" value="1"/>
</dbReference>
<dbReference type="InterPro" id="IPR027417">
    <property type="entry name" value="P-loop_NTPase"/>
</dbReference>
<evidence type="ECO:0000256" key="6">
    <source>
        <dbReference type="ARBA" id="ARBA00023012"/>
    </source>
</evidence>
<evidence type="ECO:0000259" key="14">
    <source>
        <dbReference type="PROSITE" id="PS50045"/>
    </source>
</evidence>
<keyword evidence="6 12" id="KW-0902">Two-component regulatory system</keyword>
<dbReference type="SUPFAM" id="SSF55781">
    <property type="entry name" value="GAF domain-like"/>
    <property type="match status" value="1"/>
</dbReference>
<keyword evidence="8 12" id="KW-0238">DNA-binding</keyword>
<dbReference type="Pfam" id="PF01590">
    <property type="entry name" value="GAF"/>
    <property type="match status" value="1"/>
</dbReference>
<evidence type="ECO:0000313" key="15">
    <source>
        <dbReference type="EMBL" id="APA89104.2"/>
    </source>
</evidence>
<dbReference type="PROSITE" id="PS50045">
    <property type="entry name" value="SIGMA54_INTERACT_4"/>
    <property type="match status" value="1"/>
</dbReference>
<dbReference type="PANTHER" id="PTHR32071">
    <property type="entry name" value="TRANSCRIPTIONAL REGULATORY PROTEIN"/>
    <property type="match status" value="1"/>
</dbReference>
<evidence type="ECO:0000256" key="5">
    <source>
        <dbReference type="ARBA" id="ARBA00022840"/>
    </source>
</evidence>
<dbReference type="FunFam" id="3.40.50.300:FF:000006">
    <property type="entry name" value="DNA-binding transcriptional regulator NtrC"/>
    <property type="match status" value="1"/>
</dbReference>
<keyword evidence="11 12" id="KW-0535">Nitrogen fixation</keyword>
<dbReference type="NCBIfam" id="TIGR01817">
    <property type="entry name" value="nifA"/>
    <property type="match status" value="1"/>
</dbReference>
<dbReference type="KEGG" id="pspw:BJG93_16500"/>
<accession>A0A1I9YSC4</accession>
<evidence type="ECO:0000256" key="7">
    <source>
        <dbReference type="ARBA" id="ARBA00023015"/>
    </source>
</evidence>
<dbReference type="GO" id="GO:0009399">
    <property type="term" value="P:nitrogen fixation"/>
    <property type="evidence" value="ECO:0007669"/>
    <property type="project" value="UniProtKB-UniRule"/>
</dbReference>
<keyword evidence="4" id="KW-0547">Nucleotide-binding</keyword>
<dbReference type="PANTHER" id="PTHR32071:SF117">
    <property type="entry name" value="PTS-DEPENDENT DIHYDROXYACETONE KINASE OPERON REGULATORY PROTEIN-RELATED"/>
    <property type="match status" value="1"/>
</dbReference>
<sequence>MKRRYLLKSVREIGREIEDDMQHNTRKSEQGDREDGPNNGDVVMLHIASVRERRISKSETDHAVPIVQWYESALTGILEISKVLTAPCRLEVMLANVVDLLQSFVQMRLGIVSLFDDDGVPDITVGAGWGEGSDERYRMRLPQKAIDQIMATDRPLVAEDVAVHSGFSTADMGVLGASDNVRVSFIGVPIRIDAKVVGTLTIDRILDNGANLRLDYDVQLLSMMANLVGQTVKLHRLFKSDRDRLMAGRDGLQKQLSELKYPAQERKKFQVEGIIGDSPALRGLLEKIAVVAKSNSTVLLRGESGTGKELVAKALHELSPRAKRPFIKLNCAALPETVLESELFGHEKGAFTSAFNSRKGRFELADKGTLFLDEIGEISASFQAKLLRVLQEQEFERVGSNQTIKVDVRVIAATNKNLEDAVARNEFRADLYYRISVVPLLLPPLRERRSDIPLLAVEFLKNFNSENGRTLTFDASAIEVLMNCGFPGNVRELENCVQRSATLAPGPAIVRNDFGCCHGQCLSALLWKSGSDEIALQPGRIVPVPGKPATPRVEAVTSGAIAVQPVGSERAPLTAGGAVLGSDAKMTNRERLIAAMERSGWVQAKAARLLGLTPRQIGYALRKYGVEIKRL</sequence>
<dbReference type="Gene3D" id="3.40.50.300">
    <property type="entry name" value="P-loop containing nucleotide triphosphate hydrolases"/>
    <property type="match status" value="1"/>
</dbReference>
<dbReference type="GO" id="GO:0003700">
    <property type="term" value="F:DNA-binding transcription factor activity"/>
    <property type="evidence" value="ECO:0007669"/>
    <property type="project" value="UniProtKB-UniRule"/>
</dbReference>
<dbReference type="Pfam" id="PF25601">
    <property type="entry name" value="AAA_lid_14"/>
    <property type="match status" value="1"/>
</dbReference>
<proteinExistence type="predicted"/>
<dbReference type="Gene3D" id="1.10.10.60">
    <property type="entry name" value="Homeodomain-like"/>
    <property type="match status" value="1"/>
</dbReference>
<keyword evidence="9 12" id="KW-0010">Activator</keyword>
<dbReference type="PRINTS" id="PR01590">
    <property type="entry name" value="HTHFIS"/>
</dbReference>
<evidence type="ECO:0000256" key="2">
    <source>
        <dbReference type="ARBA" id="ARBA00011135"/>
    </source>
</evidence>
<dbReference type="InterPro" id="IPR003018">
    <property type="entry name" value="GAF"/>
</dbReference>
<evidence type="ECO:0000256" key="8">
    <source>
        <dbReference type="ARBA" id="ARBA00023125"/>
    </source>
</evidence>
<dbReference type="PROSITE" id="PS00676">
    <property type="entry name" value="SIGMA54_INTERACT_2"/>
    <property type="match status" value="1"/>
</dbReference>
<dbReference type="GO" id="GO:0005524">
    <property type="term" value="F:ATP binding"/>
    <property type="evidence" value="ECO:0007669"/>
    <property type="project" value="UniProtKB-KW"/>
</dbReference>
<dbReference type="InterPro" id="IPR002078">
    <property type="entry name" value="Sigma_54_int"/>
</dbReference>
<dbReference type="PROSITE" id="PS00688">
    <property type="entry name" value="SIGMA54_INTERACT_3"/>
    <property type="match status" value="1"/>
</dbReference>
<evidence type="ECO:0000256" key="10">
    <source>
        <dbReference type="ARBA" id="ARBA00023163"/>
    </source>
</evidence>
<dbReference type="GO" id="GO:0000160">
    <property type="term" value="P:phosphorelay signal transduction system"/>
    <property type="evidence" value="ECO:0007669"/>
    <property type="project" value="UniProtKB-UniRule"/>
</dbReference>
<dbReference type="InterPro" id="IPR025943">
    <property type="entry name" value="Sigma_54_int_dom_ATP-bd_2"/>
</dbReference>
<dbReference type="SMART" id="SM00065">
    <property type="entry name" value="GAF"/>
    <property type="match status" value="1"/>
</dbReference>
<dbReference type="EMBL" id="CP017562">
    <property type="protein sequence ID" value="APA89104.2"/>
    <property type="molecule type" value="Genomic_DNA"/>
</dbReference>
<keyword evidence="10 12" id="KW-0804">Transcription</keyword>
<gene>
    <name evidence="15" type="primary">nifA</name>
    <name evidence="15" type="ORF">BJG93_16500</name>
</gene>
<dbReference type="SMART" id="SM00382">
    <property type="entry name" value="AAA"/>
    <property type="match status" value="1"/>
</dbReference>
<comment type="function">
    <text evidence="1 12">Required for activation of most nif operons, which are directly involved in nitrogen fixation.</text>
</comment>
<dbReference type="Gene3D" id="1.10.8.60">
    <property type="match status" value="1"/>
</dbReference>
<reference evidence="15" key="1">
    <citation type="submission" date="2016-09" db="EMBL/GenBank/DDBJ databases">
        <title>The Complete Genome of Burkholderia sprentiae wsm5005.</title>
        <authorList>
            <person name="De Meyer S."/>
            <person name="Wang P."/>
            <person name="Terpolilli J."/>
        </authorList>
    </citation>
    <scope>NUCLEOTIDE SEQUENCE [LARGE SCALE GENOMIC DNA]</scope>
    <source>
        <strain evidence="15">WSM5005</strain>
    </source>
</reference>
<dbReference type="InterPro" id="IPR058031">
    <property type="entry name" value="AAA_lid_NorR"/>
</dbReference>
<dbReference type="AlphaFoldDB" id="A0A1I9YSC4"/>
<dbReference type="InterPro" id="IPR003593">
    <property type="entry name" value="AAA+_ATPase"/>
</dbReference>
<feature type="domain" description="Sigma-54 factor interaction" evidence="14">
    <location>
        <begin position="274"/>
        <end position="502"/>
    </location>
</feature>
<keyword evidence="7 12" id="KW-0805">Transcription regulation</keyword>
<keyword evidence="16" id="KW-1185">Reference proteome</keyword>
<protein>
    <recommendedName>
        <fullName evidence="3 12">Nif-specific regulatory protein</fullName>
    </recommendedName>
</protein>
<evidence type="ECO:0000256" key="11">
    <source>
        <dbReference type="ARBA" id="ARBA00023231"/>
    </source>
</evidence>
<dbReference type="Gene3D" id="3.30.450.40">
    <property type="match status" value="1"/>
</dbReference>
<feature type="region of interest" description="Disordered" evidence="13">
    <location>
        <begin position="17"/>
        <end position="41"/>
    </location>
</feature>
<dbReference type="CDD" id="cd00009">
    <property type="entry name" value="AAA"/>
    <property type="match status" value="1"/>
</dbReference>
<evidence type="ECO:0000256" key="9">
    <source>
        <dbReference type="ARBA" id="ARBA00023159"/>
    </source>
</evidence>
<evidence type="ECO:0000256" key="13">
    <source>
        <dbReference type="SAM" id="MobiDB-lite"/>
    </source>
</evidence>
<evidence type="ECO:0000256" key="1">
    <source>
        <dbReference type="ARBA" id="ARBA00002167"/>
    </source>
</evidence>
<dbReference type="SUPFAM" id="SSF52540">
    <property type="entry name" value="P-loop containing nucleoside triphosphate hydrolases"/>
    <property type="match status" value="1"/>
</dbReference>
<dbReference type="InterPro" id="IPR002197">
    <property type="entry name" value="HTH_Fis"/>
</dbReference>
<dbReference type="Pfam" id="PF00158">
    <property type="entry name" value="Sigma54_activat"/>
    <property type="match status" value="1"/>
</dbReference>
<evidence type="ECO:0000256" key="4">
    <source>
        <dbReference type="ARBA" id="ARBA00022741"/>
    </source>
</evidence>
<organism evidence="15 16">
    <name type="scientific">Paraburkholderia sprentiae WSM5005</name>
    <dbReference type="NCBI Taxonomy" id="754502"/>
    <lineage>
        <taxon>Bacteria</taxon>
        <taxon>Pseudomonadati</taxon>
        <taxon>Pseudomonadota</taxon>
        <taxon>Betaproteobacteria</taxon>
        <taxon>Burkholderiales</taxon>
        <taxon>Burkholderiaceae</taxon>
        <taxon>Paraburkholderia</taxon>
    </lineage>
</organism>
<evidence type="ECO:0000313" key="16">
    <source>
        <dbReference type="Proteomes" id="UP000179860"/>
    </source>
</evidence>
<dbReference type="InterPro" id="IPR010113">
    <property type="entry name" value="Nif-specific_regulatory_prot"/>
</dbReference>
<dbReference type="Pfam" id="PF02954">
    <property type="entry name" value="HTH_8"/>
    <property type="match status" value="1"/>
</dbReference>
<dbReference type="GO" id="GO:0043565">
    <property type="term" value="F:sequence-specific DNA binding"/>
    <property type="evidence" value="ECO:0007669"/>
    <property type="project" value="InterPro"/>
</dbReference>
<evidence type="ECO:0000256" key="3">
    <source>
        <dbReference type="ARBA" id="ARBA00015308"/>
    </source>
</evidence>